<comment type="caution">
    <text evidence="4">The sequence shown here is derived from an EMBL/GenBank/DDBJ whole genome shotgun (WGS) entry which is preliminary data.</text>
</comment>
<dbReference type="PANTHER" id="PTHR42796:SF4">
    <property type="entry name" value="FUMARYLACETOACETATE HYDROLASE DOMAIN-CONTAINING PROTEIN 2A"/>
    <property type="match status" value="1"/>
</dbReference>
<dbReference type="Gene3D" id="3.90.850.10">
    <property type="entry name" value="Fumarylacetoacetase-like, C-terminal domain"/>
    <property type="match status" value="1"/>
</dbReference>
<proteinExistence type="inferred from homology"/>
<dbReference type="EMBL" id="SODD01000012">
    <property type="protein sequence ID" value="TDW20560.1"/>
    <property type="molecule type" value="Genomic_DNA"/>
</dbReference>
<dbReference type="AlphaFoldDB" id="A0A4R7ZXY4"/>
<dbReference type="GO" id="GO:0046872">
    <property type="term" value="F:metal ion binding"/>
    <property type="evidence" value="ECO:0007669"/>
    <property type="project" value="UniProtKB-KW"/>
</dbReference>
<feature type="domain" description="Fumarylacetoacetase-like C-terminal" evidence="3">
    <location>
        <begin position="83"/>
        <end position="293"/>
    </location>
</feature>
<accession>A0A4R7ZXY4</accession>
<evidence type="ECO:0000313" key="5">
    <source>
        <dbReference type="Proteomes" id="UP000294743"/>
    </source>
</evidence>
<name>A0A4R7ZXY4_9FIRM</name>
<comment type="similarity">
    <text evidence="1">Belongs to the FAH family.</text>
</comment>
<dbReference type="InterPro" id="IPR051121">
    <property type="entry name" value="FAH"/>
</dbReference>
<reference evidence="4 5" key="1">
    <citation type="submission" date="2019-03" db="EMBL/GenBank/DDBJ databases">
        <title>Genomic Encyclopedia of Type Strains, Phase IV (KMG-IV): sequencing the most valuable type-strain genomes for metagenomic binning, comparative biology and taxonomic classification.</title>
        <authorList>
            <person name="Goeker M."/>
        </authorList>
    </citation>
    <scope>NUCLEOTIDE SEQUENCE [LARGE SCALE GENOMIC DNA]</scope>
    <source>
        <strain evidence="4 5">DSM 28867</strain>
    </source>
</reference>
<dbReference type="SUPFAM" id="SSF56529">
    <property type="entry name" value="FAH"/>
    <property type="match status" value="1"/>
</dbReference>
<gene>
    <name evidence="4" type="ORF">EDD63_11226</name>
</gene>
<organism evidence="4 5">
    <name type="scientific">Breznakia blatticola</name>
    <dbReference type="NCBI Taxonomy" id="1754012"/>
    <lineage>
        <taxon>Bacteria</taxon>
        <taxon>Bacillati</taxon>
        <taxon>Bacillota</taxon>
        <taxon>Erysipelotrichia</taxon>
        <taxon>Erysipelotrichales</taxon>
        <taxon>Erysipelotrichaceae</taxon>
        <taxon>Breznakia</taxon>
    </lineage>
</organism>
<evidence type="ECO:0000313" key="4">
    <source>
        <dbReference type="EMBL" id="TDW20560.1"/>
    </source>
</evidence>
<dbReference type="InterPro" id="IPR036663">
    <property type="entry name" value="Fumarylacetoacetase_C_sf"/>
</dbReference>
<dbReference type="PANTHER" id="PTHR42796">
    <property type="entry name" value="FUMARYLACETOACETATE HYDROLASE DOMAIN-CONTAINING PROTEIN 2A-RELATED"/>
    <property type="match status" value="1"/>
</dbReference>
<dbReference type="GO" id="GO:0016853">
    <property type="term" value="F:isomerase activity"/>
    <property type="evidence" value="ECO:0007669"/>
    <property type="project" value="UniProtKB-ARBA"/>
</dbReference>
<keyword evidence="2" id="KW-0479">Metal-binding</keyword>
<dbReference type="RefSeq" id="WP_166667552.1">
    <property type="nucleotide sequence ID" value="NZ_SODD01000012.1"/>
</dbReference>
<dbReference type="FunFam" id="3.90.850.10:FF:000002">
    <property type="entry name" value="2-hydroxyhepta-2,4-diene-1,7-dioate isomerase"/>
    <property type="match status" value="1"/>
</dbReference>
<dbReference type="Proteomes" id="UP000294743">
    <property type="component" value="Unassembled WGS sequence"/>
</dbReference>
<evidence type="ECO:0000256" key="2">
    <source>
        <dbReference type="ARBA" id="ARBA00022723"/>
    </source>
</evidence>
<sequence length="297" mass="33553">MRFIRYTNHNEIHLGVLSQDETYVISLQEILGKNYANTMQTFIEQAKDGDMKKIQDYLESHCSGVCIEDVQLLAPMERSIHDVIAVGLNYQEHIDEADRGFTRHVEKKDPPIYFGKRTTYITGPSETVYACFDLDEKVDYEVELAVIIKKRGKDIPVEEAMDYVFGYSILNDLSSRGLQRGRIQWNKGKSLDGYTIMGPCIVSADAFDPNASHAVQCYINQELRQNGNTTQMIHKVAELISDYSQGITLEAGDIISTGTPSGVGMGFEVPKWLTEHDEMKCVIEGIGVLENKIQKRK</sequence>
<dbReference type="Pfam" id="PF01557">
    <property type="entry name" value="FAA_hydrolase"/>
    <property type="match status" value="1"/>
</dbReference>
<keyword evidence="5" id="KW-1185">Reference proteome</keyword>
<evidence type="ECO:0000256" key="1">
    <source>
        <dbReference type="ARBA" id="ARBA00010211"/>
    </source>
</evidence>
<dbReference type="InterPro" id="IPR011234">
    <property type="entry name" value="Fumarylacetoacetase-like_C"/>
</dbReference>
<protein>
    <submittedName>
        <fullName evidence="4">2-keto-4-pentenoate hydratase/2-oxohepta-3-ene-1,7-dioic acid hydratase in catechol pathway</fullName>
    </submittedName>
</protein>
<dbReference type="GO" id="GO:0019752">
    <property type="term" value="P:carboxylic acid metabolic process"/>
    <property type="evidence" value="ECO:0007669"/>
    <property type="project" value="UniProtKB-ARBA"/>
</dbReference>
<evidence type="ECO:0000259" key="3">
    <source>
        <dbReference type="Pfam" id="PF01557"/>
    </source>
</evidence>